<dbReference type="GO" id="GO:0005758">
    <property type="term" value="C:mitochondrial intermembrane space"/>
    <property type="evidence" value="ECO:0007669"/>
    <property type="project" value="TreeGrafter"/>
</dbReference>
<evidence type="ECO:0000256" key="4">
    <source>
        <dbReference type="ARBA" id="ARBA00022694"/>
    </source>
</evidence>
<dbReference type="Proteomes" id="UP001168821">
    <property type="component" value="Unassembled WGS sequence"/>
</dbReference>
<organism evidence="13 14">
    <name type="scientific">Zophobas morio</name>
    <dbReference type="NCBI Taxonomy" id="2755281"/>
    <lineage>
        <taxon>Eukaryota</taxon>
        <taxon>Metazoa</taxon>
        <taxon>Ecdysozoa</taxon>
        <taxon>Arthropoda</taxon>
        <taxon>Hexapoda</taxon>
        <taxon>Insecta</taxon>
        <taxon>Pterygota</taxon>
        <taxon>Neoptera</taxon>
        <taxon>Endopterygota</taxon>
        <taxon>Coleoptera</taxon>
        <taxon>Polyphaga</taxon>
        <taxon>Cucujiformia</taxon>
        <taxon>Tenebrionidae</taxon>
        <taxon>Zophobas</taxon>
    </lineage>
</organism>
<dbReference type="PROSITE" id="PS51808">
    <property type="entry name" value="CHCH"/>
    <property type="match status" value="1"/>
</dbReference>
<sequence>MTKYYYLDISLKIHNDVDCEVTPEYFKQNIISAIRQLFGEVSACVDIDILKYNFISKRAVVRVPGDYYVKTRSSLTLCGKYQDTACSYQIHKASPVLLNLQGPDGKDIVIFATAEDHKTPSTVTLPEPDQQPGLILPNGDINWNCPCLGGMATGPCGVEFRNAFSCFHYSEADPKGSDCYDLFKTMQNCMQKYPTLYNKDLADDEDFSSMDSDKKDSPDKSSEKSDKKSS</sequence>
<dbReference type="InterPro" id="IPR010625">
    <property type="entry name" value="CHCH"/>
</dbReference>
<proteinExistence type="inferred from homology"/>
<keyword evidence="3" id="KW-0813">Transport</keyword>
<evidence type="ECO:0000256" key="10">
    <source>
        <dbReference type="ARBA" id="ARBA00023284"/>
    </source>
</evidence>
<dbReference type="InterPro" id="IPR038085">
    <property type="entry name" value="Rnp2-like_sf"/>
</dbReference>
<evidence type="ECO:0000256" key="9">
    <source>
        <dbReference type="ARBA" id="ARBA00023157"/>
    </source>
</evidence>
<evidence type="ECO:0000313" key="13">
    <source>
        <dbReference type="EMBL" id="KAJ3648944.1"/>
    </source>
</evidence>
<comment type="similarity">
    <text evidence="2">Belongs to the eukaryotic/archaeal RNase P protein component 2 family.</text>
</comment>
<feature type="region of interest" description="Disordered" evidence="11">
    <location>
        <begin position="204"/>
        <end position="230"/>
    </location>
</feature>
<dbReference type="GO" id="GO:0033108">
    <property type="term" value="P:mitochondrial respiratory chain complex assembly"/>
    <property type="evidence" value="ECO:0007669"/>
    <property type="project" value="UniProtKB-ARBA"/>
</dbReference>
<evidence type="ECO:0000256" key="7">
    <source>
        <dbReference type="ARBA" id="ARBA00023010"/>
    </source>
</evidence>
<keyword evidence="14" id="KW-1185">Reference proteome</keyword>
<dbReference type="Pfam" id="PF06747">
    <property type="entry name" value="CHCH"/>
    <property type="match status" value="1"/>
</dbReference>
<dbReference type="AlphaFoldDB" id="A0AA38I851"/>
<feature type="compositionally biased region" description="Basic and acidic residues" evidence="11">
    <location>
        <begin position="211"/>
        <end position="230"/>
    </location>
</feature>
<evidence type="ECO:0000256" key="3">
    <source>
        <dbReference type="ARBA" id="ARBA00022448"/>
    </source>
</evidence>
<dbReference type="GO" id="GO:0030677">
    <property type="term" value="C:ribonuclease P complex"/>
    <property type="evidence" value="ECO:0007669"/>
    <property type="project" value="InterPro"/>
</dbReference>
<reference evidence="13" key="1">
    <citation type="journal article" date="2023" name="G3 (Bethesda)">
        <title>Whole genome assemblies of Zophobas morio and Tenebrio molitor.</title>
        <authorList>
            <person name="Kaur S."/>
            <person name="Stinson S.A."/>
            <person name="diCenzo G.C."/>
        </authorList>
    </citation>
    <scope>NUCLEOTIDE SEQUENCE</scope>
    <source>
        <strain evidence="13">QUZm001</strain>
    </source>
</reference>
<keyword evidence="10" id="KW-0676">Redox-active center</keyword>
<accession>A0AA38I851</accession>
<dbReference type="EMBL" id="JALNTZ010000006">
    <property type="protein sequence ID" value="KAJ3648944.1"/>
    <property type="molecule type" value="Genomic_DNA"/>
</dbReference>
<keyword evidence="8" id="KW-0496">Mitochondrion</keyword>
<dbReference type="FunFam" id="1.10.287.2900:FF:000001">
    <property type="entry name" value="mitochondrial intermembrane space import and assembly protein 40"/>
    <property type="match status" value="1"/>
</dbReference>
<keyword evidence="4" id="KW-0819">tRNA processing</keyword>
<keyword evidence="9" id="KW-1015">Disulfide bond</keyword>
<protein>
    <recommendedName>
        <fullName evidence="12">CHCH domain-containing protein</fullName>
    </recommendedName>
</protein>
<name>A0AA38I851_9CUCU</name>
<evidence type="ECO:0000256" key="5">
    <source>
        <dbReference type="ARBA" id="ARBA00022927"/>
    </source>
</evidence>
<dbReference type="PANTHER" id="PTHR21622">
    <property type="entry name" value="COILED-COIL-HELIX-COILED-COIL-HELIX DOMAIN CONTAINING 4"/>
    <property type="match status" value="1"/>
</dbReference>
<evidence type="ECO:0000256" key="2">
    <source>
        <dbReference type="ARBA" id="ARBA00010800"/>
    </source>
</evidence>
<comment type="subcellular location">
    <subcellularLocation>
        <location evidence="1">Mitochondrion</location>
    </subcellularLocation>
</comment>
<dbReference type="SUPFAM" id="SSF160350">
    <property type="entry name" value="Rnp2-like"/>
    <property type="match status" value="1"/>
</dbReference>
<gene>
    <name evidence="13" type="ORF">Zmor_020711</name>
</gene>
<keyword evidence="5" id="KW-0653">Protein transport</keyword>
<keyword evidence="7" id="KW-0811">Translocation</keyword>
<evidence type="ECO:0000256" key="6">
    <source>
        <dbReference type="ARBA" id="ARBA00023002"/>
    </source>
</evidence>
<evidence type="ECO:0000313" key="14">
    <source>
        <dbReference type="Proteomes" id="UP001168821"/>
    </source>
</evidence>
<dbReference type="Gene3D" id="3.30.70.3250">
    <property type="entry name" value="Ribonuclease P, Pop5 subunit"/>
    <property type="match status" value="1"/>
</dbReference>
<dbReference type="Pfam" id="PF01900">
    <property type="entry name" value="RNase_P_Rpp14"/>
    <property type="match status" value="1"/>
</dbReference>
<dbReference type="PANTHER" id="PTHR21622:SF0">
    <property type="entry name" value="COILED-COIL-HELIX-COILED-COIL-HELIX DOMAIN CONTAINING 4"/>
    <property type="match status" value="1"/>
</dbReference>
<dbReference type="GO" id="GO:0045041">
    <property type="term" value="P:protein import into mitochondrial intermembrane space"/>
    <property type="evidence" value="ECO:0007669"/>
    <property type="project" value="InterPro"/>
</dbReference>
<dbReference type="InterPro" id="IPR039289">
    <property type="entry name" value="CHCHD4"/>
</dbReference>
<evidence type="ECO:0000256" key="1">
    <source>
        <dbReference type="ARBA" id="ARBA00004173"/>
    </source>
</evidence>
<evidence type="ECO:0000256" key="8">
    <source>
        <dbReference type="ARBA" id="ARBA00023128"/>
    </source>
</evidence>
<keyword evidence="6" id="KW-0560">Oxidoreductase</keyword>
<feature type="domain" description="CHCH" evidence="12">
    <location>
        <begin position="156"/>
        <end position="192"/>
    </location>
</feature>
<dbReference type="GO" id="GO:0015035">
    <property type="term" value="F:protein-disulfide reductase activity"/>
    <property type="evidence" value="ECO:0007669"/>
    <property type="project" value="InterPro"/>
</dbReference>
<evidence type="ECO:0000259" key="12">
    <source>
        <dbReference type="Pfam" id="PF06747"/>
    </source>
</evidence>
<dbReference type="Gene3D" id="1.10.287.2900">
    <property type="match status" value="1"/>
</dbReference>
<comment type="caution">
    <text evidence="13">The sequence shown here is derived from an EMBL/GenBank/DDBJ whole genome shotgun (WGS) entry which is preliminary data.</text>
</comment>
<dbReference type="GO" id="GO:0001682">
    <property type="term" value="P:tRNA 5'-leader removal"/>
    <property type="evidence" value="ECO:0007669"/>
    <property type="project" value="InterPro"/>
</dbReference>
<dbReference type="InterPro" id="IPR002759">
    <property type="entry name" value="Pop5/Rpp14/Rnp2-like"/>
</dbReference>
<evidence type="ECO:0000256" key="11">
    <source>
        <dbReference type="SAM" id="MobiDB-lite"/>
    </source>
</evidence>